<evidence type="ECO:0000256" key="3">
    <source>
        <dbReference type="ARBA" id="ARBA00023274"/>
    </source>
</evidence>
<keyword evidence="2 5" id="KW-0689">Ribosomal protein</keyword>
<dbReference type="Pfam" id="PF00573">
    <property type="entry name" value="Ribosomal_L4"/>
    <property type="match status" value="1"/>
</dbReference>
<accession>A0A0F6CJV5</accession>
<keyword evidence="5" id="KW-0694">RNA-binding</keyword>
<dbReference type="Proteomes" id="UP000018735">
    <property type="component" value="Chromosome"/>
</dbReference>
<dbReference type="RefSeq" id="WP_011883700.1">
    <property type="nucleotide sequence ID" value="NC_023030.2"/>
</dbReference>
<dbReference type="KEGG" id="mgz:GCW_00285"/>
<name>A0A0F6CJV5_MYCGL</name>
<evidence type="ECO:0000313" key="8">
    <source>
        <dbReference type="Proteomes" id="UP000018735"/>
    </source>
</evidence>
<dbReference type="GO" id="GO:0005840">
    <property type="term" value="C:ribosome"/>
    <property type="evidence" value="ECO:0007669"/>
    <property type="project" value="UniProtKB-KW"/>
</dbReference>
<dbReference type="InterPro" id="IPR023574">
    <property type="entry name" value="Ribosomal_uL4_dom_sf"/>
</dbReference>
<dbReference type="InterPro" id="IPR013005">
    <property type="entry name" value="Ribosomal_uL4-like"/>
</dbReference>
<evidence type="ECO:0000256" key="1">
    <source>
        <dbReference type="ARBA" id="ARBA00010528"/>
    </source>
</evidence>
<sequence length="209" mass="23219">MSKIKLFDLSGKVQEEIELNQKLLVSEVHKQAIFDAILAENLSQIQGTHSTLKKGEVSGGGKKPYQQKHTGRARQGSIRNPHYVGGGIAFGPKPNRNYKIKVNKKVSSLAFKSAITSKVNNNEFLGLVDSIKQDKPSTKAIAKLLKELKVNKKVLIVAFEKNENLEKSSANLPNVSYRLWNQVSVKDLIDANCVLAQKSAINNWVERLN</sequence>
<dbReference type="PANTHER" id="PTHR10746">
    <property type="entry name" value="50S RIBOSOMAL PROTEIN L4"/>
    <property type="match status" value="1"/>
</dbReference>
<comment type="function">
    <text evidence="5">One of the primary rRNA binding proteins, this protein initially binds near the 5'-end of the 23S rRNA. It is important during the early stages of 50S assembly. It makes multiple contacts with different domains of the 23S rRNA in the assembled 50S subunit and ribosome.</text>
</comment>
<dbReference type="Gene3D" id="3.40.1370.10">
    <property type="match status" value="1"/>
</dbReference>
<dbReference type="InterPro" id="IPR002136">
    <property type="entry name" value="Ribosomal_uL4"/>
</dbReference>
<dbReference type="NCBIfam" id="TIGR03953">
    <property type="entry name" value="rplD_bact"/>
    <property type="match status" value="1"/>
</dbReference>
<dbReference type="GO" id="GO:0019843">
    <property type="term" value="F:rRNA binding"/>
    <property type="evidence" value="ECO:0007669"/>
    <property type="project" value="UniProtKB-UniRule"/>
</dbReference>
<dbReference type="GO" id="GO:0006412">
    <property type="term" value="P:translation"/>
    <property type="evidence" value="ECO:0007669"/>
    <property type="project" value="UniProtKB-UniRule"/>
</dbReference>
<proteinExistence type="inferred from homology"/>
<dbReference type="AlphaFoldDB" id="A0A0F6CJV5"/>
<dbReference type="EMBL" id="CP006916">
    <property type="protein sequence ID" value="AHB99377.1"/>
    <property type="molecule type" value="Genomic_DNA"/>
</dbReference>
<evidence type="ECO:0000256" key="2">
    <source>
        <dbReference type="ARBA" id="ARBA00022980"/>
    </source>
</evidence>
<reference evidence="7 8" key="1">
    <citation type="journal article" date="2011" name="PLoS ONE">
        <title>Core proteome of the minimal cell: comparative proteomics of three mollicute species.</title>
        <authorList>
            <person name="Fisunov G.Y."/>
            <person name="Alexeev D.G."/>
            <person name="Bazaleev N.A."/>
            <person name="Ladygina V.G."/>
            <person name="Galyamina M.A."/>
            <person name="Kondratov I.G."/>
            <person name="Zhukova N.A."/>
            <person name="Serebryakova M.V."/>
            <person name="Demina I.A."/>
            <person name="Govorun V.M."/>
        </authorList>
    </citation>
    <scope>NUCLEOTIDE SEQUENCE [LARGE SCALE GENOMIC DNA]</scope>
    <source>
        <strain evidence="7 8">S6</strain>
    </source>
</reference>
<dbReference type="SUPFAM" id="SSF52166">
    <property type="entry name" value="Ribosomal protein L4"/>
    <property type="match status" value="1"/>
</dbReference>
<keyword evidence="5" id="KW-0699">rRNA-binding</keyword>
<dbReference type="GO" id="GO:0003735">
    <property type="term" value="F:structural constituent of ribosome"/>
    <property type="evidence" value="ECO:0007669"/>
    <property type="project" value="InterPro"/>
</dbReference>
<protein>
    <recommendedName>
        <fullName evidence="4 5">Large ribosomal subunit protein uL4</fullName>
    </recommendedName>
</protein>
<feature type="region of interest" description="Disordered" evidence="6">
    <location>
        <begin position="50"/>
        <end position="78"/>
    </location>
</feature>
<comment type="similarity">
    <text evidence="1 5">Belongs to the universal ribosomal protein uL4 family.</text>
</comment>
<dbReference type="PANTHER" id="PTHR10746:SF6">
    <property type="entry name" value="LARGE RIBOSOMAL SUBUNIT PROTEIN UL4M"/>
    <property type="match status" value="1"/>
</dbReference>
<evidence type="ECO:0000256" key="6">
    <source>
        <dbReference type="SAM" id="MobiDB-lite"/>
    </source>
</evidence>
<keyword evidence="3 5" id="KW-0687">Ribonucleoprotein</keyword>
<gene>
    <name evidence="5 7" type="primary">rplD</name>
    <name evidence="7" type="ORF">GCW_00285</name>
</gene>
<dbReference type="GO" id="GO:1990904">
    <property type="term" value="C:ribonucleoprotein complex"/>
    <property type="evidence" value="ECO:0007669"/>
    <property type="project" value="UniProtKB-KW"/>
</dbReference>
<dbReference type="HAMAP" id="MF_01328_B">
    <property type="entry name" value="Ribosomal_uL4_B"/>
    <property type="match status" value="1"/>
</dbReference>
<comment type="function">
    <text evidence="5">Forms part of the polypeptide exit tunnel.</text>
</comment>
<organism evidence="7 8">
    <name type="scientific">Mycoplasmoides gallisepticum S6</name>
    <dbReference type="NCBI Taxonomy" id="1006581"/>
    <lineage>
        <taxon>Bacteria</taxon>
        <taxon>Bacillati</taxon>
        <taxon>Mycoplasmatota</taxon>
        <taxon>Mycoplasmoidales</taxon>
        <taxon>Mycoplasmoidaceae</taxon>
        <taxon>Mycoplasmoides</taxon>
    </lineage>
</organism>
<evidence type="ECO:0000256" key="4">
    <source>
        <dbReference type="ARBA" id="ARBA00035244"/>
    </source>
</evidence>
<dbReference type="eggNOG" id="COG0088">
    <property type="taxonomic scope" value="Bacteria"/>
</dbReference>
<evidence type="ECO:0000256" key="5">
    <source>
        <dbReference type="HAMAP-Rule" id="MF_01328"/>
    </source>
</evidence>
<evidence type="ECO:0000313" key="7">
    <source>
        <dbReference type="EMBL" id="AHB99377.1"/>
    </source>
</evidence>
<comment type="subunit">
    <text evidence="5">Part of the 50S ribosomal subunit.</text>
</comment>
<dbReference type="HOGENOM" id="CLU_041575_5_2_14"/>